<name>W9R2X7_9ROSA</name>
<organism evidence="1 2">
    <name type="scientific">Morus notabilis</name>
    <dbReference type="NCBI Taxonomy" id="981085"/>
    <lineage>
        <taxon>Eukaryota</taxon>
        <taxon>Viridiplantae</taxon>
        <taxon>Streptophyta</taxon>
        <taxon>Embryophyta</taxon>
        <taxon>Tracheophyta</taxon>
        <taxon>Spermatophyta</taxon>
        <taxon>Magnoliopsida</taxon>
        <taxon>eudicotyledons</taxon>
        <taxon>Gunneridae</taxon>
        <taxon>Pentapetalae</taxon>
        <taxon>rosids</taxon>
        <taxon>fabids</taxon>
        <taxon>Rosales</taxon>
        <taxon>Moraceae</taxon>
        <taxon>Moreae</taxon>
        <taxon>Morus</taxon>
    </lineage>
</organism>
<dbReference type="AlphaFoldDB" id="W9R2X7"/>
<proteinExistence type="predicted"/>
<evidence type="ECO:0000313" key="2">
    <source>
        <dbReference type="Proteomes" id="UP000030645"/>
    </source>
</evidence>
<gene>
    <name evidence="1" type="ORF">L484_020269</name>
</gene>
<evidence type="ECO:0000313" key="1">
    <source>
        <dbReference type="EMBL" id="EXB37213.1"/>
    </source>
</evidence>
<sequence length="85" mass="9453">MRTIDEIAMPCFSVQLGEKRHNCETRHTRMREKDGLQPVHVASAGCLERDGGGPDLTRRLAMPVEVMHPVCACSSTRAILSRFTS</sequence>
<reference evidence="2" key="1">
    <citation type="submission" date="2013-01" db="EMBL/GenBank/DDBJ databases">
        <title>Draft Genome Sequence of a Mulberry Tree, Morus notabilis C.K. Schneid.</title>
        <authorList>
            <person name="He N."/>
            <person name="Zhao S."/>
        </authorList>
    </citation>
    <scope>NUCLEOTIDE SEQUENCE</scope>
</reference>
<accession>W9R2X7</accession>
<protein>
    <submittedName>
        <fullName evidence="1">Uncharacterized protein</fullName>
    </submittedName>
</protein>
<dbReference type="Proteomes" id="UP000030645">
    <property type="component" value="Unassembled WGS sequence"/>
</dbReference>
<dbReference type="EMBL" id="KE343608">
    <property type="protein sequence ID" value="EXB37213.1"/>
    <property type="molecule type" value="Genomic_DNA"/>
</dbReference>
<keyword evidence="2" id="KW-1185">Reference proteome</keyword>